<dbReference type="InterPro" id="IPR010466">
    <property type="entry name" value="DUF1058"/>
</dbReference>
<sequence length="174" mass="18945">MRNARAAILPILVLTLAAWHAPNPGSGPGPAKGSATGWPVPRFESFRSDQIYMRAGPGFQYPIVWVYHRFDLPVEITGEFNVWRHVVAPDGGTGWVHEALLHGVRSFIVTGGRHTMRTAPDPTAAPVAYLDKGVIGMITACQPDATWCAVEAGHRRGYLPRADFWGSFAGEAIK</sequence>
<proteinExistence type="predicted"/>
<keyword evidence="1" id="KW-0732">Signal</keyword>
<dbReference type="Proteomes" id="UP000186308">
    <property type="component" value="Unassembled WGS sequence"/>
</dbReference>
<reference evidence="2 3" key="1">
    <citation type="submission" date="2017-01" db="EMBL/GenBank/DDBJ databases">
        <authorList>
            <person name="Varghese N."/>
            <person name="Submissions S."/>
        </authorList>
    </citation>
    <scope>NUCLEOTIDE SEQUENCE [LARGE SCALE GENOMIC DNA]</scope>
    <source>
        <strain evidence="2 3">ATCC 35905</strain>
    </source>
</reference>
<name>A0A8G2CHA3_ACIRU</name>
<organism evidence="2 3">
    <name type="scientific">Acidiphilium rubrum</name>
    <dbReference type="NCBI Taxonomy" id="526"/>
    <lineage>
        <taxon>Bacteria</taxon>
        <taxon>Pseudomonadati</taxon>
        <taxon>Pseudomonadota</taxon>
        <taxon>Alphaproteobacteria</taxon>
        <taxon>Acetobacterales</taxon>
        <taxon>Acidocellaceae</taxon>
        <taxon>Acidiphilium</taxon>
    </lineage>
</organism>
<dbReference type="Pfam" id="PF06347">
    <property type="entry name" value="SH3_4"/>
    <property type="match status" value="2"/>
</dbReference>
<dbReference type="AlphaFoldDB" id="A0A8G2CHA3"/>
<dbReference type="OrthoDB" id="9810773at2"/>
<evidence type="ECO:0000313" key="3">
    <source>
        <dbReference type="Proteomes" id="UP000186308"/>
    </source>
</evidence>
<feature type="chain" id="PRO_5034286273" evidence="1">
    <location>
        <begin position="22"/>
        <end position="174"/>
    </location>
</feature>
<keyword evidence="3" id="KW-1185">Reference proteome</keyword>
<evidence type="ECO:0000256" key="1">
    <source>
        <dbReference type="SAM" id="SignalP"/>
    </source>
</evidence>
<dbReference type="RefSeq" id="WP_029313523.1">
    <property type="nucleotide sequence ID" value="NZ_FTNE01000001.1"/>
</dbReference>
<dbReference type="Gene3D" id="2.30.30.40">
    <property type="entry name" value="SH3 Domains"/>
    <property type="match status" value="1"/>
</dbReference>
<gene>
    <name evidence="2" type="ORF">SAMN05421828_10124</name>
</gene>
<protein>
    <submittedName>
        <fullName evidence="2">SH3-like domain-containing protein</fullName>
    </submittedName>
</protein>
<dbReference type="EMBL" id="FTNE01000001">
    <property type="protein sequence ID" value="SIQ03442.1"/>
    <property type="molecule type" value="Genomic_DNA"/>
</dbReference>
<accession>A0A8G2CHA3</accession>
<comment type="caution">
    <text evidence="2">The sequence shown here is derived from an EMBL/GenBank/DDBJ whole genome shotgun (WGS) entry which is preliminary data.</text>
</comment>
<evidence type="ECO:0000313" key="2">
    <source>
        <dbReference type="EMBL" id="SIQ03442.1"/>
    </source>
</evidence>
<feature type="signal peptide" evidence="1">
    <location>
        <begin position="1"/>
        <end position="21"/>
    </location>
</feature>